<evidence type="ECO:0000313" key="4">
    <source>
        <dbReference type="Proteomes" id="UP001152872"/>
    </source>
</evidence>
<dbReference type="GO" id="GO:0016491">
    <property type="term" value="F:oxidoreductase activity"/>
    <property type="evidence" value="ECO:0007669"/>
    <property type="project" value="TreeGrafter"/>
</dbReference>
<dbReference type="Gene3D" id="1.25.10.10">
    <property type="entry name" value="Leucine-rich Repeat Variant"/>
    <property type="match status" value="1"/>
</dbReference>
<dbReference type="EMBL" id="VBTY01000404">
    <property type="protein sequence ID" value="MDG3497514.1"/>
    <property type="molecule type" value="Genomic_DNA"/>
</dbReference>
<dbReference type="Pfam" id="PF13646">
    <property type="entry name" value="HEAT_2"/>
    <property type="match status" value="1"/>
</dbReference>
<dbReference type="PANTHER" id="PTHR12697">
    <property type="entry name" value="PBS LYASE HEAT-LIKE PROTEIN"/>
    <property type="match status" value="1"/>
</dbReference>
<keyword evidence="1" id="KW-0042">Antenna complex</keyword>
<dbReference type="InterPro" id="IPR011989">
    <property type="entry name" value="ARM-like"/>
</dbReference>
<dbReference type="InterPro" id="IPR016024">
    <property type="entry name" value="ARM-type_fold"/>
</dbReference>
<dbReference type="AlphaFoldDB" id="A0A9X4MKH0"/>
<organism evidence="3 4">
    <name type="scientific">Pseudanabaena catenata USMAC16</name>
    <dbReference type="NCBI Taxonomy" id="1855837"/>
    <lineage>
        <taxon>Bacteria</taxon>
        <taxon>Bacillati</taxon>
        <taxon>Cyanobacteriota</taxon>
        <taxon>Cyanophyceae</taxon>
        <taxon>Pseudanabaenales</taxon>
        <taxon>Pseudanabaenaceae</taxon>
        <taxon>Pseudanabaena</taxon>
    </lineage>
</organism>
<dbReference type="Proteomes" id="UP001152872">
    <property type="component" value="Unassembled WGS sequence"/>
</dbReference>
<dbReference type="RefSeq" id="WP_009629758.1">
    <property type="nucleotide sequence ID" value="NZ_VBTY01000404.1"/>
</dbReference>
<dbReference type="GO" id="GO:0030089">
    <property type="term" value="C:phycobilisome"/>
    <property type="evidence" value="ECO:0007669"/>
    <property type="project" value="UniProtKB-KW"/>
</dbReference>
<name>A0A9X4MKH0_9CYAN</name>
<dbReference type="SUPFAM" id="SSF48371">
    <property type="entry name" value="ARM repeat"/>
    <property type="match status" value="1"/>
</dbReference>
<dbReference type="PANTHER" id="PTHR12697:SF5">
    <property type="entry name" value="DEOXYHYPUSINE HYDROXYLASE"/>
    <property type="match status" value="1"/>
</dbReference>
<dbReference type="InterPro" id="IPR004155">
    <property type="entry name" value="PBS_lyase_HEAT"/>
</dbReference>
<accession>A0A9X4MKH0</accession>
<evidence type="ECO:0000256" key="1">
    <source>
        <dbReference type="ARBA" id="ARBA00022549"/>
    </source>
</evidence>
<gene>
    <name evidence="3" type="ORF">FEV09_23615</name>
</gene>
<reference evidence="3" key="1">
    <citation type="submission" date="2019-05" db="EMBL/GenBank/DDBJ databases">
        <title>Whole genome sequencing of Pseudanabaena catenata USMAC16.</title>
        <authorList>
            <person name="Khan Z."/>
            <person name="Omar W.M."/>
            <person name="Convey P."/>
            <person name="Merican F."/>
            <person name="Najimudin N."/>
        </authorList>
    </citation>
    <scope>NUCLEOTIDE SEQUENCE</scope>
    <source>
        <strain evidence="3">USMAC16</strain>
    </source>
</reference>
<dbReference type="SMART" id="SM00567">
    <property type="entry name" value="EZ_HEAT"/>
    <property type="match status" value="3"/>
</dbReference>
<keyword evidence="4" id="KW-1185">Reference proteome</keyword>
<evidence type="ECO:0000256" key="2">
    <source>
        <dbReference type="ARBA" id="ARBA00022738"/>
    </source>
</evidence>
<evidence type="ECO:0000313" key="3">
    <source>
        <dbReference type="EMBL" id="MDG3497514.1"/>
    </source>
</evidence>
<proteinExistence type="predicted"/>
<keyword evidence="2" id="KW-0605">Phycobilisome</keyword>
<protein>
    <submittedName>
        <fullName evidence="3">HEAT repeat domain-containing protein</fullName>
    </submittedName>
</protein>
<comment type="caution">
    <text evidence="3">The sequence shown here is derived from an EMBL/GenBank/DDBJ whole genome shotgun (WGS) entry which is preliminary data.</text>
</comment>
<sequence length="244" mass="27372">MMQTLAECYETGGYYIAAEGLEEEGFTVANEKKVAEALRKYNPEMNANALAVIQTLLLQENEISKESLEELYSATSRMRWFKDPNLVNILIEALSSRMSDFPEQNLGIRSDIIHTLGQLNDVRAVEPLISALKDNFQLVRYRAAIGLGEIGDSRAIDPLVESLEDIDEQVRNMASHSLVSLKAIEPIILAARHCNVHVREQAAWMLGEIEDSRVMGLLSQLINDDDPNVVTKARFAIKKISQRD</sequence>